<accession>A0ABP3J6P9</accession>
<comment type="caution">
    <text evidence="1">The sequence shown here is derived from an EMBL/GenBank/DDBJ whole genome shotgun (WGS) entry which is preliminary data.</text>
</comment>
<organism evidence="1 2">
    <name type="scientific">Streptomyces stramineus</name>
    <dbReference type="NCBI Taxonomy" id="173861"/>
    <lineage>
        <taxon>Bacteria</taxon>
        <taxon>Bacillati</taxon>
        <taxon>Actinomycetota</taxon>
        <taxon>Actinomycetes</taxon>
        <taxon>Kitasatosporales</taxon>
        <taxon>Streptomycetaceae</taxon>
        <taxon>Streptomyces</taxon>
    </lineage>
</organism>
<evidence type="ECO:0000313" key="1">
    <source>
        <dbReference type="EMBL" id="GAA0443629.1"/>
    </source>
</evidence>
<keyword evidence="2" id="KW-1185">Reference proteome</keyword>
<name>A0ABP3J6P9_9ACTN</name>
<evidence type="ECO:0000313" key="2">
    <source>
        <dbReference type="Proteomes" id="UP001499895"/>
    </source>
</evidence>
<reference evidence="2" key="1">
    <citation type="journal article" date="2019" name="Int. J. Syst. Evol. Microbiol.">
        <title>The Global Catalogue of Microorganisms (GCM) 10K type strain sequencing project: providing services to taxonomists for standard genome sequencing and annotation.</title>
        <authorList>
            <consortium name="The Broad Institute Genomics Platform"/>
            <consortium name="The Broad Institute Genome Sequencing Center for Infectious Disease"/>
            <person name="Wu L."/>
            <person name="Ma J."/>
        </authorList>
    </citation>
    <scope>NUCLEOTIDE SEQUENCE [LARGE SCALE GENOMIC DNA]</scope>
    <source>
        <strain evidence="2">JCM 10649</strain>
    </source>
</reference>
<proteinExistence type="predicted"/>
<dbReference type="Proteomes" id="UP001499895">
    <property type="component" value="Unassembled WGS sequence"/>
</dbReference>
<gene>
    <name evidence="1" type="ORF">GCM10009544_03080</name>
</gene>
<protein>
    <submittedName>
        <fullName evidence="1">Uncharacterized protein</fullName>
    </submittedName>
</protein>
<sequence length="96" mass="9520">MLAARVPFGPCSITLSYGGELRAGFTLVVVRYGDDVGGGMEPVTMAAGSALVAPVASVLLPRGELGGATVAAKTAGRFARRLPQAGALSATAAMVT</sequence>
<dbReference type="EMBL" id="BAAAHB010000001">
    <property type="protein sequence ID" value="GAA0443629.1"/>
    <property type="molecule type" value="Genomic_DNA"/>
</dbReference>